<evidence type="ECO:0000256" key="1">
    <source>
        <dbReference type="ARBA" id="ARBA00007523"/>
    </source>
</evidence>
<proteinExistence type="inferred from homology"/>
<evidence type="ECO:0000256" key="3">
    <source>
        <dbReference type="ARBA" id="ARBA00022723"/>
    </source>
</evidence>
<dbReference type="STRING" id="321763.SAMN04488692_11358"/>
<evidence type="ECO:0000256" key="5">
    <source>
        <dbReference type="ARBA" id="ARBA00023014"/>
    </source>
</evidence>
<dbReference type="PROSITE" id="PS51379">
    <property type="entry name" value="4FE4S_FER_2"/>
    <property type="match status" value="2"/>
</dbReference>
<evidence type="ECO:0000259" key="6">
    <source>
        <dbReference type="PROSITE" id="PS51379"/>
    </source>
</evidence>
<dbReference type="OrthoDB" id="9761899at2"/>
<dbReference type="PROSITE" id="PS00198">
    <property type="entry name" value="4FE4S_FER_1"/>
    <property type="match status" value="1"/>
</dbReference>
<dbReference type="PANTHER" id="PTHR43578:SF3">
    <property type="entry name" value="NADH-QUINONE OXIDOREDUCTASE SUBUNIT F"/>
    <property type="match status" value="1"/>
</dbReference>
<reference evidence="7 8" key="1">
    <citation type="submission" date="2016-10" db="EMBL/GenBank/DDBJ databases">
        <authorList>
            <person name="de Groot N.N."/>
        </authorList>
    </citation>
    <scope>NUCLEOTIDE SEQUENCE [LARGE SCALE GENOMIC DNA]</scope>
    <source>
        <strain evidence="7 8">SLAS-1</strain>
    </source>
</reference>
<dbReference type="AlphaFoldDB" id="A0A1G9PLK8"/>
<evidence type="ECO:0000256" key="2">
    <source>
        <dbReference type="ARBA" id="ARBA00022485"/>
    </source>
</evidence>
<dbReference type="RefSeq" id="WP_089760549.1">
    <property type="nucleotide sequence ID" value="NZ_FNGO01000013.1"/>
</dbReference>
<keyword evidence="3" id="KW-0479">Metal-binding</keyword>
<dbReference type="FunFam" id="1.20.1440.230:FF:000001">
    <property type="entry name" value="Mitochondrial NADH dehydrogenase flavoprotein 1"/>
    <property type="match status" value="1"/>
</dbReference>
<dbReference type="SUPFAM" id="SSF142019">
    <property type="entry name" value="Nqo1 FMN-binding domain-like"/>
    <property type="match status" value="1"/>
</dbReference>
<comment type="similarity">
    <text evidence="1">Belongs to the complex I 51 kDa subunit family.</text>
</comment>
<feature type="domain" description="4Fe-4S ferredoxin-type" evidence="6">
    <location>
        <begin position="510"/>
        <end position="535"/>
    </location>
</feature>
<keyword evidence="4" id="KW-0408">Iron</keyword>
<dbReference type="Pfam" id="PF14697">
    <property type="entry name" value="Fer4_21"/>
    <property type="match status" value="1"/>
</dbReference>
<dbReference type="EMBL" id="FNGO01000013">
    <property type="protein sequence ID" value="SDL99599.1"/>
    <property type="molecule type" value="Genomic_DNA"/>
</dbReference>
<dbReference type="SUPFAM" id="SSF142984">
    <property type="entry name" value="Nqo1 middle domain-like"/>
    <property type="match status" value="1"/>
</dbReference>
<evidence type="ECO:0000313" key="8">
    <source>
        <dbReference type="Proteomes" id="UP000199476"/>
    </source>
</evidence>
<dbReference type="InterPro" id="IPR017900">
    <property type="entry name" value="4Fe4S_Fe_S_CS"/>
</dbReference>
<dbReference type="CDD" id="cd02980">
    <property type="entry name" value="TRX_Fd_family"/>
    <property type="match status" value="1"/>
</dbReference>
<dbReference type="InterPro" id="IPR036249">
    <property type="entry name" value="Thioredoxin-like_sf"/>
</dbReference>
<dbReference type="InterPro" id="IPR037207">
    <property type="entry name" value="Nuop51_4Fe4S-bd_sf"/>
</dbReference>
<dbReference type="PANTHER" id="PTHR43578">
    <property type="entry name" value="NADH-QUINONE OXIDOREDUCTASE SUBUNIT F"/>
    <property type="match status" value="1"/>
</dbReference>
<dbReference type="Proteomes" id="UP000199476">
    <property type="component" value="Unassembled WGS sequence"/>
</dbReference>
<dbReference type="InterPro" id="IPR037225">
    <property type="entry name" value="Nuo51_FMN-bd_sf"/>
</dbReference>
<dbReference type="SUPFAM" id="SSF140490">
    <property type="entry name" value="Nqo1C-terminal domain-like"/>
    <property type="match status" value="1"/>
</dbReference>
<evidence type="ECO:0000256" key="4">
    <source>
        <dbReference type="ARBA" id="ARBA00023004"/>
    </source>
</evidence>
<dbReference type="Pfam" id="PF10589">
    <property type="entry name" value="NADH_4Fe-4S"/>
    <property type="match status" value="1"/>
</dbReference>
<feature type="domain" description="4Fe-4S ferredoxin-type" evidence="6">
    <location>
        <begin position="536"/>
        <end position="565"/>
    </location>
</feature>
<dbReference type="GO" id="GO:0046872">
    <property type="term" value="F:metal ion binding"/>
    <property type="evidence" value="ECO:0007669"/>
    <property type="project" value="UniProtKB-KW"/>
</dbReference>
<dbReference type="Gene3D" id="3.30.70.20">
    <property type="match status" value="1"/>
</dbReference>
<dbReference type="SMART" id="SM00928">
    <property type="entry name" value="NADH_4Fe-4S"/>
    <property type="match status" value="1"/>
</dbReference>
<accession>A0A1G9PLK8</accession>
<dbReference type="InterPro" id="IPR017896">
    <property type="entry name" value="4Fe4S_Fe-S-bd"/>
</dbReference>
<keyword evidence="2" id="KW-0004">4Fe-4S</keyword>
<gene>
    <name evidence="7" type="ORF">SAMN04488692_11358</name>
</gene>
<dbReference type="Gene3D" id="3.40.50.11540">
    <property type="entry name" value="NADH-ubiquinone oxidoreductase 51kDa subunit"/>
    <property type="match status" value="1"/>
</dbReference>
<name>A0A1G9PLK8_9FIRM</name>
<dbReference type="InterPro" id="IPR011538">
    <property type="entry name" value="Nuo51_FMN-bd"/>
</dbReference>
<dbReference type="GO" id="GO:0051539">
    <property type="term" value="F:4 iron, 4 sulfur cluster binding"/>
    <property type="evidence" value="ECO:0007669"/>
    <property type="project" value="UniProtKB-KW"/>
</dbReference>
<dbReference type="Gene3D" id="6.10.250.1450">
    <property type="match status" value="1"/>
</dbReference>
<dbReference type="Gene3D" id="1.20.1440.230">
    <property type="entry name" value="NADH-ubiquinone oxidoreductase 51kDa subunit, iron-sulphur binding domain"/>
    <property type="match status" value="1"/>
</dbReference>
<evidence type="ECO:0000313" key="7">
    <source>
        <dbReference type="EMBL" id="SDL99599.1"/>
    </source>
</evidence>
<dbReference type="Pfam" id="PF01512">
    <property type="entry name" value="Complex1_51K"/>
    <property type="match status" value="1"/>
</dbReference>
<dbReference type="SUPFAM" id="SSF52833">
    <property type="entry name" value="Thioredoxin-like"/>
    <property type="match status" value="1"/>
</dbReference>
<organism evidence="7 8">
    <name type="scientific">Halarsenatibacter silvermanii</name>
    <dbReference type="NCBI Taxonomy" id="321763"/>
    <lineage>
        <taxon>Bacteria</taxon>
        <taxon>Bacillati</taxon>
        <taxon>Bacillota</taxon>
        <taxon>Clostridia</taxon>
        <taxon>Halanaerobiales</taxon>
        <taxon>Halarsenatibacteraceae</taxon>
        <taxon>Halarsenatibacter</taxon>
    </lineage>
</organism>
<dbReference type="SUPFAM" id="SSF54862">
    <property type="entry name" value="4Fe-4S ferredoxins"/>
    <property type="match status" value="1"/>
</dbReference>
<sequence length="573" mass="62805">MIQRIKVGMATCGIAAGASEVKEKIEEVAPDEEIVEVGCIGHCYAEPLVEIETEEGSIFYEDVEPEKEFIEKMLNLEEENRFEPPSVRQEWEEQYVLGLAGDIDPTSFQEYEENSGFTALKKALEMEPEEIVEEVKTSGLRGRGGGGFPTGMKWDFLASSGEKDKVMICNADEGDPGAFMDRTLMESLPHQVLEGMLIGAYATGANQLFIYCRAEYPLAVERLNIAIEQIEEKGLNNLNGMEVEITVKEGAGAFVCGEETAMIHSLEGKRGNPRYRPPYPTDEGFKGRPTLINNVETFSNIPLLVREGGEQFSQVGTENSTGTKLFALAGDLEYSGLVEVPMGISIHDVVYGIGGAEEGSVKAVQIGGPSGGCIPAEHFDTPVDYDSLTELGAIMGSGGLIVISEGRCMVETARYFLDFTTEESCGKCTFCRVGTKRMLEKLERITNGEGTEKDIQDLDDLGRKIIDGSLCGLGQTAPNPVLTTLKYFRGEYESHVEEDHCPALECDELVEIYLDRDICIECENCIESCPVDAIDEEFQIDDEACTRCNSCIEVCPVDAISRVRKGGKVDVQS</sequence>
<dbReference type="InterPro" id="IPR019575">
    <property type="entry name" value="Nuop51_4Fe4S-bd"/>
</dbReference>
<dbReference type="Gene3D" id="3.10.20.600">
    <property type="match status" value="1"/>
</dbReference>
<keyword evidence="5" id="KW-0411">Iron-sulfur</keyword>
<keyword evidence="8" id="KW-1185">Reference proteome</keyword>
<protein>
    <submittedName>
        <fullName evidence="7">NADH-quinone oxidoreductase subunit F</fullName>
    </submittedName>
</protein>